<dbReference type="InterPro" id="IPR026392">
    <property type="entry name" value="Exo/Archaeosortase_dom"/>
</dbReference>
<evidence type="ECO:0000256" key="1">
    <source>
        <dbReference type="ARBA" id="ARBA00004651"/>
    </source>
</evidence>
<feature type="transmembrane region" description="Helical" evidence="8">
    <location>
        <begin position="7"/>
        <end position="29"/>
    </location>
</feature>
<evidence type="ECO:0000313" key="10">
    <source>
        <dbReference type="Proteomes" id="UP000559010"/>
    </source>
</evidence>
<accession>A0A848J4D6</accession>
<evidence type="ECO:0000256" key="7">
    <source>
        <dbReference type="ARBA" id="ARBA00023136"/>
    </source>
</evidence>
<keyword evidence="5" id="KW-0378">Hydrolase</keyword>
<keyword evidence="3" id="KW-0645">Protease</keyword>
<keyword evidence="2" id="KW-1003">Cell membrane</keyword>
<evidence type="ECO:0000256" key="4">
    <source>
        <dbReference type="ARBA" id="ARBA00022692"/>
    </source>
</evidence>
<evidence type="ECO:0000256" key="8">
    <source>
        <dbReference type="SAM" id="Phobius"/>
    </source>
</evidence>
<evidence type="ECO:0000256" key="2">
    <source>
        <dbReference type="ARBA" id="ARBA00022475"/>
    </source>
</evidence>
<dbReference type="Proteomes" id="UP000559010">
    <property type="component" value="Unassembled WGS sequence"/>
</dbReference>
<evidence type="ECO:0000256" key="3">
    <source>
        <dbReference type="ARBA" id="ARBA00022670"/>
    </source>
</evidence>
<dbReference type="RefSeq" id="WP_169679172.1">
    <property type="nucleotide sequence ID" value="NZ_JABBNU010000003.1"/>
</dbReference>
<dbReference type="GO" id="GO:0005886">
    <property type="term" value="C:plasma membrane"/>
    <property type="evidence" value="ECO:0007669"/>
    <property type="project" value="UniProtKB-SubCell"/>
</dbReference>
<protein>
    <submittedName>
        <fullName evidence="9">Exosortase family protein XrtF</fullName>
    </submittedName>
</protein>
<name>A0A848J4D6_9BACT</name>
<dbReference type="Pfam" id="PF09721">
    <property type="entry name" value="Exosortase_EpsH"/>
    <property type="match status" value="1"/>
</dbReference>
<dbReference type="InterPro" id="IPR019127">
    <property type="entry name" value="Exosortase"/>
</dbReference>
<comment type="subcellular location">
    <subcellularLocation>
        <location evidence="1">Cell membrane</location>
        <topology evidence="1">Multi-pass membrane protein</topology>
    </subcellularLocation>
</comment>
<feature type="transmembrane region" description="Helical" evidence="8">
    <location>
        <begin position="112"/>
        <end position="139"/>
    </location>
</feature>
<evidence type="ECO:0000256" key="6">
    <source>
        <dbReference type="ARBA" id="ARBA00022989"/>
    </source>
</evidence>
<dbReference type="AlphaFoldDB" id="A0A848J4D6"/>
<feature type="transmembrane region" description="Helical" evidence="8">
    <location>
        <begin position="151"/>
        <end position="169"/>
    </location>
</feature>
<feature type="transmembrane region" description="Helical" evidence="8">
    <location>
        <begin position="83"/>
        <end position="105"/>
    </location>
</feature>
<dbReference type="InterPro" id="IPR026323">
    <property type="entry name" value="Exosortase-related_prot_XrtF"/>
</dbReference>
<dbReference type="GO" id="GO:0008233">
    <property type="term" value="F:peptidase activity"/>
    <property type="evidence" value="ECO:0007669"/>
    <property type="project" value="UniProtKB-KW"/>
</dbReference>
<proteinExistence type="predicted"/>
<keyword evidence="6 8" id="KW-1133">Transmembrane helix</keyword>
<keyword evidence="4 8" id="KW-0812">Transmembrane</keyword>
<gene>
    <name evidence="9" type="primary">xrtF</name>
    <name evidence="9" type="ORF">HH304_06450</name>
</gene>
<comment type="caution">
    <text evidence="9">The sequence shown here is derived from an EMBL/GenBank/DDBJ whole genome shotgun (WGS) entry which is preliminary data.</text>
</comment>
<dbReference type="GO" id="GO:0006508">
    <property type="term" value="P:proteolysis"/>
    <property type="evidence" value="ECO:0007669"/>
    <property type="project" value="UniProtKB-KW"/>
</dbReference>
<dbReference type="NCBIfam" id="TIGR04128">
    <property type="entry name" value="exoso_Fjoh_1448"/>
    <property type="match status" value="1"/>
</dbReference>
<organism evidence="9 10">
    <name type="scientific">Marinigracilibium pacificum</name>
    <dbReference type="NCBI Taxonomy" id="2729599"/>
    <lineage>
        <taxon>Bacteria</taxon>
        <taxon>Pseudomonadati</taxon>
        <taxon>Bacteroidota</taxon>
        <taxon>Cytophagia</taxon>
        <taxon>Cytophagales</taxon>
        <taxon>Flammeovirgaceae</taxon>
        <taxon>Marinigracilibium</taxon>
    </lineage>
</organism>
<sequence length="182" mass="21319">MLKEYKPILLFLAKFLILYFILNLVYGYYVESFGDHPDSMTEFVSKQTASAISFFSNSDNSISSFSPVNGKYVYILKGEQSVLSVYEGCNGINVFIVFLCFVLSFRPSQKEWLWFIPLGLIIIHLFNLIRIGLLFYIAQYFPSKMAFMHKFGFTAIIYIVVFALWWWWVSGKRFQRIESAHE</sequence>
<dbReference type="NCBIfam" id="TIGR04178">
    <property type="entry name" value="exo_archaeo"/>
    <property type="match status" value="1"/>
</dbReference>
<evidence type="ECO:0000256" key="5">
    <source>
        <dbReference type="ARBA" id="ARBA00022801"/>
    </source>
</evidence>
<keyword evidence="10" id="KW-1185">Reference proteome</keyword>
<dbReference type="EMBL" id="JABBNU010000003">
    <property type="protein sequence ID" value="NMM48032.1"/>
    <property type="molecule type" value="Genomic_DNA"/>
</dbReference>
<reference evidence="9 10" key="1">
    <citation type="submission" date="2020-04" db="EMBL/GenBank/DDBJ databases">
        <title>Flammeovirgaceae bacterium KN852 isolated from deep sea.</title>
        <authorList>
            <person name="Zhang D.-C."/>
        </authorList>
    </citation>
    <scope>NUCLEOTIDE SEQUENCE [LARGE SCALE GENOMIC DNA]</scope>
    <source>
        <strain evidence="9 10">KN852</strain>
    </source>
</reference>
<keyword evidence="7 8" id="KW-0472">Membrane</keyword>
<evidence type="ECO:0000313" key="9">
    <source>
        <dbReference type="EMBL" id="NMM48032.1"/>
    </source>
</evidence>